<keyword evidence="2" id="KW-1185">Reference proteome</keyword>
<accession>A0A6A6RWT5</accession>
<sequence>MIFTGIILLPTAVPYAVQDLQDLKTVIDSATATIDAAPNNSTWGFFNPAAPQGAMGTADLVTNITTSVLRAQYLLNVDPIAWTTPPNTTNGTTNPLPPNPTIPTDGSMTTVLTETTSAPPLLSSLPDPSNISLDDPYLDYILSVPNLATALTKLGRAWHKELNKPVWEAIDALQTTITSFSSSLLSANLTHSQAVLRTIRASSSLEDAKGAWSRLLNIPGMKNSAKRHVEGKKPAPMGDFYTHEELWGRDEGHGTETEGVDEGLVLDVATIKLEEVRARARREARRFVA</sequence>
<protein>
    <submittedName>
        <fullName evidence="1">Uncharacterized protein</fullName>
    </submittedName>
</protein>
<name>A0A6A6RWT5_9PLEO</name>
<dbReference type="OrthoDB" id="3860394at2759"/>
<dbReference type="EMBL" id="MU006785">
    <property type="protein sequence ID" value="KAF2640016.1"/>
    <property type="molecule type" value="Genomic_DNA"/>
</dbReference>
<gene>
    <name evidence="1" type="ORF">P280DRAFT_518447</name>
</gene>
<dbReference type="AlphaFoldDB" id="A0A6A6RWT5"/>
<proteinExistence type="predicted"/>
<dbReference type="Proteomes" id="UP000799753">
    <property type="component" value="Unassembled WGS sequence"/>
</dbReference>
<evidence type="ECO:0000313" key="1">
    <source>
        <dbReference type="EMBL" id="KAF2640016.1"/>
    </source>
</evidence>
<organism evidence="1 2">
    <name type="scientific">Massarina eburnea CBS 473.64</name>
    <dbReference type="NCBI Taxonomy" id="1395130"/>
    <lineage>
        <taxon>Eukaryota</taxon>
        <taxon>Fungi</taxon>
        <taxon>Dikarya</taxon>
        <taxon>Ascomycota</taxon>
        <taxon>Pezizomycotina</taxon>
        <taxon>Dothideomycetes</taxon>
        <taxon>Pleosporomycetidae</taxon>
        <taxon>Pleosporales</taxon>
        <taxon>Massarineae</taxon>
        <taxon>Massarinaceae</taxon>
        <taxon>Massarina</taxon>
    </lineage>
</organism>
<reference evidence="1" key="1">
    <citation type="journal article" date="2020" name="Stud. Mycol.">
        <title>101 Dothideomycetes genomes: a test case for predicting lifestyles and emergence of pathogens.</title>
        <authorList>
            <person name="Haridas S."/>
            <person name="Albert R."/>
            <person name="Binder M."/>
            <person name="Bloem J."/>
            <person name="Labutti K."/>
            <person name="Salamov A."/>
            <person name="Andreopoulos B."/>
            <person name="Baker S."/>
            <person name="Barry K."/>
            <person name="Bills G."/>
            <person name="Bluhm B."/>
            <person name="Cannon C."/>
            <person name="Castanera R."/>
            <person name="Culley D."/>
            <person name="Daum C."/>
            <person name="Ezra D."/>
            <person name="Gonzalez J."/>
            <person name="Henrissat B."/>
            <person name="Kuo A."/>
            <person name="Liang C."/>
            <person name="Lipzen A."/>
            <person name="Lutzoni F."/>
            <person name="Magnuson J."/>
            <person name="Mondo S."/>
            <person name="Nolan M."/>
            <person name="Ohm R."/>
            <person name="Pangilinan J."/>
            <person name="Park H.-J."/>
            <person name="Ramirez L."/>
            <person name="Alfaro M."/>
            <person name="Sun H."/>
            <person name="Tritt A."/>
            <person name="Yoshinaga Y."/>
            <person name="Zwiers L.-H."/>
            <person name="Turgeon B."/>
            <person name="Goodwin S."/>
            <person name="Spatafora J."/>
            <person name="Crous P."/>
            <person name="Grigoriev I."/>
        </authorList>
    </citation>
    <scope>NUCLEOTIDE SEQUENCE</scope>
    <source>
        <strain evidence="1">CBS 473.64</strain>
    </source>
</reference>
<evidence type="ECO:0000313" key="2">
    <source>
        <dbReference type="Proteomes" id="UP000799753"/>
    </source>
</evidence>